<proteinExistence type="predicted"/>
<sequence length="118" mass="13413">MESNNQSSFWQFSDQLRVQSNNLSNLSLNDSIWSTSYASKRPEKDRRNFDIRVGGEFINSGAVNNSGSSNSDFNGFNFDWKIGSTNQNLEMEQRVSKESGSNLNLKSIKFEIFKIKIG</sequence>
<gene>
    <name evidence="1" type="ORF">L1987_56176</name>
</gene>
<dbReference type="EMBL" id="CM042035">
    <property type="protein sequence ID" value="KAI3756356.1"/>
    <property type="molecule type" value="Genomic_DNA"/>
</dbReference>
<organism evidence="1 2">
    <name type="scientific">Smallanthus sonchifolius</name>
    <dbReference type="NCBI Taxonomy" id="185202"/>
    <lineage>
        <taxon>Eukaryota</taxon>
        <taxon>Viridiplantae</taxon>
        <taxon>Streptophyta</taxon>
        <taxon>Embryophyta</taxon>
        <taxon>Tracheophyta</taxon>
        <taxon>Spermatophyta</taxon>
        <taxon>Magnoliopsida</taxon>
        <taxon>eudicotyledons</taxon>
        <taxon>Gunneridae</taxon>
        <taxon>Pentapetalae</taxon>
        <taxon>asterids</taxon>
        <taxon>campanulids</taxon>
        <taxon>Asterales</taxon>
        <taxon>Asteraceae</taxon>
        <taxon>Asteroideae</taxon>
        <taxon>Heliantheae alliance</taxon>
        <taxon>Millerieae</taxon>
        <taxon>Smallanthus</taxon>
    </lineage>
</organism>
<name>A0ACB9ED32_9ASTR</name>
<reference evidence="1 2" key="2">
    <citation type="journal article" date="2022" name="Mol. Ecol. Resour.">
        <title>The genomes of chicory, endive, great burdock and yacon provide insights into Asteraceae paleo-polyploidization history and plant inulin production.</title>
        <authorList>
            <person name="Fan W."/>
            <person name="Wang S."/>
            <person name="Wang H."/>
            <person name="Wang A."/>
            <person name="Jiang F."/>
            <person name="Liu H."/>
            <person name="Zhao H."/>
            <person name="Xu D."/>
            <person name="Zhang Y."/>
        </authorList>
    </citation>
    <scope>NUCLEOTIDE SEQUENCE [LARGE SCALE GENOMIC DNA]</scope>
    <source>
        <strain evidence="2">cv. Yunnan</strain>
        <tissue evidence="1">Leaves</tissue>
    </source>
</reference>
<accession>A0ACB9ED32</accession>
<comment type="caution">
    <text evidence="1">The sequence shown here is derived from an EMBL/GenBank/DDBJ whole genome shotgun (WGS) entry which is preliminary data.</text>
</comment>
<dbReference type="Proteomes" id="UP001056120">
    <property type="component" value="Linkage Group LG18"/>
</dbReference>
<keyword evidence="2" id="KW-1185">Reference proteome</keyword>
<evidence type="ECO:0000313" key="2">
    <source>
        <dbReference type="Proteomes" id="UP001056120"/>
    </source>
</evidence>
<protein>
    <submittedName>
        <fullName evidence="1">Uncharacterized protein</fullName>
    </submittedName>
</protein>
<reference evidence="2" key="1">
    <citation type="journal article" date="2022" name="Mol. Ecol. Resour.">
        <title>The genomes of chicory, endive, great burdock and yacon provide insights into Asteraceae palaeo-polyploidization history and plant inulin production.</title>
        <authorList>
            <person name="Fan W."/>
            <person name="Wang S."/>
            <person name="Wang H."/>
            <person name="Wang A."/>
            <person name="Jiang F."/>
            <person name="Liu H."/>
            <person name="Zhao H."/>
            <person name="Xu D."/>
            <person name="Zhang Y."/>
        </authorList>
    </citation>
    <scope>NUCLEOTIDE SEQUENCE [LARGE SCALE GENOMIC DNA]</scope>
    <source>
        <strain evidence="2">cv. Yunnan</strain>
    </source>
</reference>
<evidence type="ECO:0000313" key="1">
    <source>
        <dbReference type="EMBL" id="KAI3756356.1"/>
    </source>
</evidence>